<feature type="region of interest" description="Disordered" evidence="1">
    <location>
        <begin position="1"/>
        <end position="24"/>
    </location>
</feature>
<reference evidence="2 3" key="1">
    <citation type="journal article" date="2023" name="Genes (Basel)">
        <title>Chromosome-Level Genome Assembly and Circadian Gene Repertoire of the Patagonia Blennie Eleginops maclovinus-The Closest Ancestral Proxy of Antarctic Cryonotothenioids.</title>
        <authorList>
            <person name="Cheng C.C."/>
            <person name="Rivera-Colon A.G."/>
            <person name="Minhas B.F."/>
            <person name="Wilson L."/>
            <person name="Rayamajhi N."/>
            <person name="Vargas-Chacoff L."/>
            <person name="Catchen J.M."/>
        </authorList>
    </citation>
    <scope>NUCLEOTIDE SEQUENCE [LARGE SCALE GENOMIC DNA]</scope>
    <source>
        <strain evidence="2">JMC-PN-2008</strain>
    </source>
</reference>
<proteinExistence type="predicted"/>
<evidence type="ECO:0000313" key="2">
    <source>
        <dbReference type="EMBL" id="KAK5871636.1"/>
    </source>
</evidence>
<dbReference type="AlphaFoldDB" id="A0AAN7XX00"/>
<sequence>MKTDNAGRQHKQLRRRVRKMEANRRRAVCTTAAAFSACKHPFTTSSVTSSHTHLSPPNLKEADALRIYSSPSRA</sequence>
<evidence type="ECO:0000313" key="3">
    <source>
        <dbReference type="Proteomes" id="UP001346869"/>
    </source>
</evidence>
<dbReference type="Proteomes" id="UP001346869">
    <property type="component" value="Unassembled WGS sequence"/>
</dbReference>
<protein>
    <submittedName>
        <fullName evidence="2">Uncharacterized protein</fullName>
    </submittedName>
</protein>
<dbReference type="EMBL" id="JAUZQC010000005">
    <property type="protein sequence ID" value="KAK5871636.1"/>
    <property type="molecule type" value="Genomic_DNA"/>
</dbReference>
<accession>A0AAN7XX00</accession>
<gene>
    <name evidence="2" type="ORF">PBY51_004503</name>
</gene>
<feature type="region of interest" description="Disordered" evidence="1">
    <location>
        <begin position="44"/>
        <end position="74"/>
    </location>
</feature>
<reference evidence="2 3" key="2">
    <citation type="journal article" date="2023" name="Mol. Biol. Evol.">
        <title>Genomics of Secondarily Temperate Adaptation in the Only Non-Antarctic Icefish.</title>
        <authorList>
            <person name="Rivera-Colon A.G."/>
            <person name="Rayamajhi N."/>
            <person name="Minhas B.F."/>
            <person name="Madrigal G."/>
            <person name="Bilyk K.T."/>
            <person name="Yoon V."/>
            <person name="Hune M."/>
            <person name="Gregory S."/>
            <person name="Cheng C.H.C."/>
            <person name="Catchen J.M."/>
        </authorList>
    </citation>
    <scope>NUCLEOTIDE SEQUENCE [LARGE SCALE GENOMIC DNA]</scope>
    <source>
        <strain evidence="2">JMC-PN-2008</strain>
    </source>
</reference>
<keyword evidence="3" id="KW-1185">Reference proteome</keyword>
<name>A0AAN7XX00_ELEMC</name>
<comment type="caution">
    <text evidence="2">The sequence shown here is derived from an EMBL/GenBank/DDBJ whole genome shotgun (WGS) entry which is preliminary data.</text>
</comment>
<organism evidence="2 3">
    <name type="scientific">Eleginops maclovinus</name>
    <name type="common">Patagonian blennie</name>
    <name type="synonym">Eleginus maclovinus</name>
    <dbReference type="NCBI Taxonomy" id="56733"/>
    <lineage>
        <taxon>Eukaryota</taxon>
        <taxon>Metazoa</taxon>
        <taxon>Chordata</taxon>
        <taxon>Craniata</taxon>
        <taxon>Vertebrata</taxon>
        <taxon>Euteleostomi</taxon>
        <taxon>Actinopterygii</taxon>
        <taxon>Neopterygii</taxon>
        <taxon>Teleostei</taxon>
        <taxon>Neoteleostei</taxon>
        <taxon>Acanthomorphata</taxon>
        <taxon>Eupercaria</taxon>
        <taxon>Perciformes</taxon>
        <taxon>Notothenioidei</taxon>
        <taxon>Eleginopidae</taxon>
        <taxon>Eleginops</taxon>
    </lineage>
</organism>
<feature type="compositionally biased region" description="Basic residues" evidence="1">
    <location>
        <begin position="8"/>
        <end position="18"/>
    </location>
</feature>
<evidence type="ECO:0000256" key="1">
    <source>
        <dbReference type="SAM" id="MobiDB-lite"/>
    </source>
</evidence>
<feature type="compositionally biased region" description="Low complexity" evidence="1">
    <location>
        <begin position="44"/>
        <end position="57"/>
    </location>
</feature>